<evidence type="ECO:0000256" key="1">
    <source>
        <dbReference type="SAM" id="MobiDB-lite"/>
    </source>
</evidence>
<keyword evidence="3" id="KW-1185">Reference proteome</keyword>
<feature type="region of interest" description="Disordered" evidence="1">
    <location>
        <begin position="1"/>
        <end position="46"/>
    </location>
</feature>
<organism evidence="2 3">
    <name type="scientific">Catenulispora pinistramenti</name>
    <dbReference type="NCBI Taxonomy" id="2705254"/>
    <lineage>
        <taxon>Bacteria</taxon>
        <taxon>Bacillati</taxon>
        <taxon>Actinomycetota</taxon>
        <taxon>Actinomycetes</taxon>
        <taxon>Catenulisporales</taxon>
        <taxon>Catenulisporaceae</taxon>
        <taxon>Catenulispora</taxon>
    </lineage>
</organism>
<comment type="caution">
    <text evidence="2">The sequence shown here is derived from an EMBL/GenBank/DDBJ whole genome shotgun (WGS) entry which is preliminary data.</text>
</comment>
<dbReference type="Proteomes" id="UP000730482">
    <property type="component" value="Unassembled WGS sequence"/>
</dbReference>
<dbReference type="EMBL" id="JAAFYZ010000100">
    <property type="protein sequence ID" value="MBS2550358.1"/>
    <property type="molecule type" value="Genomic_DNA"/>
</dbReference>
<reference evidence="2 3" key="1">
    <citation type="submission" date="2020-02" db="EMBL/GenBank/DDBJ databases">
        <title>Acidophilic actinobacteria isolated from forest soil.</title>
        <authorList>
            <person name="Golinska P."/>
        </authorList>
    </citation>
    <scope>NUCLEOTIDE SEQUENCE [LARGE SCALE GENOMIC DNA]</scope>
    <source>
        <strain evidence="2 3">NL8</strain>
    </source>
</reference>
<evidence type="ECO:0000313" key="2">
    <source>
        <dbReference type="EMBL" id="MBS2550358.1"/>
    </source>
</evidence>
<gene>
    <name evidence="2" type="ORF">KGQ19_26155</name>
</gene>
<dbReference type="RefSeq" id="WP_212012949.1">
    <property type="nucleotide sequence ID" value="NZ_JAAFYZ010000100.1"/>
</dbReference>
<sequence length="46" mass="4716">MTTSATSARRRHHASTSPPHARTYPVSTPTDGSPAPLAAADNADGE</sequence>
<proteinExistence type="predicted"/>
<protein>
    <submittedName>
        <fullName evidence="2">Uncharacterized protein</fullName>
    </submittedName>
</protein>
<accession>A0ABS5KWD7</accession>
<evidence type="ECO:0000313" key="3">
    <source>
        <dbReference type="Proteomes" id="UP000730482"/>
    </source>
</evidence>
<name>A0ABS5KWD7_9ACTN</name>